<evidence type="ECO:0000259" key="8">
    <source>
        <dbReference type="Pfam" id="PF01937"/>
    </source>
</evidence>
<comment type="cofactor">
    <cofactor evidence="7">
        <name>Mn(2+)</name>
        <dbReference type="ChEBI" id="CHEBI:29035"/>
    </cofactor>
    <cofactor evidence="7">
        <name>Ni(2+)</name>
        <dbReference type="ChEBI" id="CHEBI:49786"/>
    </cofactor>
</comment>
<dbReference type="EC" id="3.1.3.-" evidence="7"/>
<keyword evidence="5 7" id="KW-0464">Manganese</keyword>
<dbReference type="OrthoDB" id="541375at2759"/>
<comment type="domain">
    <text evidence="7">Subfamily III proteins have a conserved RTxK motif about 40-50 residues from the C-terminus; the threonine may be replaced by serine or cysteine.</text>
</comment>
<evidence type="ECO:0000256" key="3">
    <source>
        <dbReference type="ARBA" id="ARBA00022723"/>
    </source>
</evidence>
<dbReference type="Gene3D" id="3.40.50.10880">
    <property type="entry name" value="Uncharacterised protein PF01937, DUF89, domain 3"/>
    <property type="match status" value="1"/>
</dbReference>
<dbReference type="Proteomes" id="UP000664859">
    <property type="component" value="Unassembled WGS sequence"/>
</dbReference>
<sequence>MSSEQKHFLQQERAPLPPIILSNVPGTWAYDTMSRRVRENILMRIYDENDMDSPQLAHAKAALDALVQELATPQTSLLTPIPDDGGPDVREWNESIMAPYLGAANWLDAPWLYTEFYVYRRVAAAFAFFATGYDPFDAQKRLGVTSALASMDALAARLLQSDAVRPAAATCLRTAASLPLTPPPLPRCACSADADVFAETLAQSAANLLADDGARVVAALLAARAAGGRRVDVVVDNAGFELFCDLCLADYLVACGAARTVVIQLKGHPTFVSDAQAKDLTWMVEHLRGLDTGKYPAAQAVGERWARRIASGEWELREDLFWAQPRPFWEMPQRLRDELGGGGSAMVFVKGDANYRRMLGDRTWDLATPFADVASYWPAPVCALRTLKAELGCGMSAELTKAAAAAHDDWMVSGRYGVVQLFDPDTEGQS</sequence>
<dbReference type="GO" id="GO:0016791">
    <property type="term" value="F:phosphatase activity"/>
    <property type="evidence" value="ECO:0007669"/>
    <property type="project" value="TreeGrafter"/>
</dbReference>
<comment type="catalytic activity">
    <reaction evidence="1 7">
        <text>beta-D-fructose 1-phosphate + H2O = D-fructose + phosphate</text>
        <dbReference type="Rhea" id="RHEA:35603"/>
        <dbReference type="ChEBI" id="CHEBI:15377"/>
        <dbReference type="ChEBI" id="CHEBI:37721"/>
        <dbReference type="ChEBI" id="CHEBI:43474"/>
        <dbReference type="ChEBI" id="CHEBI:138881"/>
    </reaction>
</comment>
<gene>
    <name evidence="9" type="ORF">JKP88DRAFT_332619</name>
</gene>
<comment type="similarity">
    <text evidence="2 7">Belongs to the damage-control phosphatase family. Sugar phosphate phosphatase III subfamily.</text>
</comment>
<dbReference type="AlphaFoldDB" id="A0A835YLK4"/>
<accession>A0A835YLK4</accession>
<evidence type="ECO:0000256" key="6">
    <source>
        <dbReference type="ARBA" id="ARBA00048809"/>
    </source>
</evidence>
<evidence type="ECO:0000256" key="4">
    <source>
        <dbReference type="ARBA" id="ARBA00022801"/>
    </source>
</evidence>
<comment type="function">
    <text evidence="7">Metal-dependent phosphatase that shows phosphatase activity against several substrates, including fructose-1-phosphate and fructose-6-phosphate. Its preference for fructose-1-phosphate, a strong glycating agent that causes DNA damage rather than a canonical yeast metabolite, suggests a damage-control function in hexose phosphate metabolism.</text>
</comment>
<proteinExistence type="inferred from homology"/>
<protein>
    <recommendedName>
        <fullName evidence="7">Sugar phosphate phosphatase</fullName>
        <ecNumber evidence="7">3.1.3.-</ecNumber>
    </recommendedName>
</protein>
<dbReference type="SUPFAM" id="SSF111321">
    <property type="entry name" value="AF1104-like"/>
    <property type="match status" value="1"/>
</dbReference>
<keyword evidence="10" id="KW-1185">Reference proteome</keyword>
<evidence type="ECO:0000256" key="2">
    <source>
        <dbReference type="ARBA" id="ARBA00009519"/>
    </source>
</evidence>
<dbReference type="EMBL" id="JAFCMP010000525">
    <property type="protein sequence ID" value="KAG5177479.1"/>
    <property type="molecule type" value="Genomic_DNA"/>
</dbReference>
<comment type="caution">
    <text evidence="9">The sequence shown here is derived from an EMBL/GenBank/DDBJ whole genome shotgun (WGS) entry which is preliminary data.</text>
</comment>
<dbReference type="InterPro" id="IPR036075">
    <property type="entry name" value="ARMT-1-like_metal-bd_sf"/>
</dbReference>
<dbReference type="GO" id="GO:0006974">
    <property type="term" value="P:DNA damage response"/>
    <property type="evidence" value="ECO:0007669"/>
    <property type="project" value="TreeGrafter"/>
</dbReference>
<dbReference type="InterPro" id="IPR002791">
    <property type="entry name" value="ARMT1-like_metal-bd"/>
</dbReference>
<name>A0A835YLK4_9STRA</name>
<dbReference type="GO" id="GO:0005634">
    <property type="term" value="C:nucleus"/>
    <property type="evidence" value="ECO:0007669"/>
    <property type="project" value="TreeGrafter"/>
</dbReference>
<dbReference type="Pfam" id="PF01937">
    <property type="entry name" value="ARMT1-like_dom"/>
    <property type="match status" value="1"/>
</dbReference>
<dbReference type="GO" id="GO:0046872">
    <property type="term" value="F:metal ion binding"/>
    <property type="evidence" value="ECO:0007669"/>
    <property type="project" value="UniProtKB-UniRule"/>
</dbReference>
<dbReference type="Gene3D" id="1.20.930.60">
    <property type="match status" value="1"/>
</dbReference>
<keyword evidence="3 7" id="KW-0479">Metal-binding</keyword>
<reference evidence="9" key="1">
    <citation type="submission" date="2021-02" db="EMBL/GenBank/DDBJ databases">
        <title>First Annotated Genome of the Yellow-green Alga Tribonema minus.</title>
        <authorList>
            <person name="Mahan K.M."/>
        </authorList>
    </citation>
    <scope>NUCLEOTIDE SEQUENCE</scope>
    <source>
        <strain evidence="9">UTEX B ZZ1240</strain>
    </source>
</reference>
<evidence type="ECO:0000256" key="1">
    <source>
        <dbReference type="ARBA" id="ARBA00001326"/>
    </source>
</evidence>
<evidence type="ECO:0000256" key="7">
    <source>
        <dbReference type="RuleBase" id="RU367030"/>
    </source>
</evidence>
<dbReference type="PANTHER" id="PTHR12260:SF6">
    <property type="entry name" value="DAMAGE-CONTROL PHOSPHATASE ARMT1"/>
    <property type="match status" value="1"/>
</dbReference>
<keyword evidence="4 7" id="KW-0378">Hydrolase</keyword>
<evidence type="ECO:0000313" key="9">
    <source>
        <dbReference type="EMBL" id="KAG5177479.1"/>
    </source>
</evidence>
<dbReference type="InterPro" id="IPR039763">
    <property type="entry name" value="ARMT1"/>
</dbReference>
<comment type="catalytic activity">
    <reaction evidence="6 7">
        <text>beta-D-fructose 6-phosphate = dihydroxyacetone + D-glyceraldehyde 3-phosphate</text>
        <dbReference type="Rhea" id="RHEA:28002"/>
        <dbReference type="ChEBI" id="CHEBI:16016"/>
        <dbReference type="ChEBI" id="CHEBI:57634"/>
        <dbReference type="ChEBI" id="CHEBI:59776"/>
    </reaction>
</comment>
<dbReference type="PANTHER" id="PTHR12260">
    <property type="entry name" value="DAMAGE-CONTROL PHOSPHATASE ARMT1"/>
    <property type="match status" value="1"/>
</dbReference>
<evidence type="ECO:0000256" key="5">
    <source>
        <dbReference type="ARBA" id="ARBA00023211"/>
    </source>
</evidence>
<feature type="domain" description="Damage-control phosphatase ARMT1-like metal-binding" evidence="8">
    <location>
        <begin position="41"/>
        <end position="396"/>
    </location>
</feature>
<organism evidence="9 10">
    <name type="scientific">Tribonema minus</name>
    <dbReference type="NCBI Taxonomy" id="303371"/>
    <lineage>
        <taxon>Eukaryota</taxon>
        <taxon>Sar</taxon>
        <taxon>Stramenopiles</taxon>
        <taxon>Ochrophyta</taxon>
        <taxon>PX clade</taxon>
        <taxon>Xanthophyceae</taxon>
        <taxon>Tribonematales</taxon>
        <taxon>Tribonemataceae</taxon>
        <taxon>Tribonema</taxon>
    </lineage>
</organism>
<evidence type="ECO:0000313" key="10">
    <source>
        <dbReference type="Proteomes" id="UP000664859"/>
    </source>
</evidence>